<evidence type="ECO:0000313" key="1">
    <source>
        <dbReference type="EMBL" id="CAI9155034.1"/>
    </source>
</evidence>
<dbReference type="Proteomes" id="UP001176941">
    <property type="component" value="Chromosome 12"/>
</dbReference>
<sequence length="104" mass="10726">MEAEGPPALTLQAGGDVRPLMVPEQTAGRVTAGPASLCLGAAQACRKLDVESWLSLVQATAGMDCLRVCPLLCVGLRTGLLSAEWLLLGVRSLQRGLQALAGKG</sequence>
<organism evidence="1 2">
    <name type="scientific">Rangifer tarandus platyrhynchus</name>
    <name type="common">Svalbard reindeer</name>
    <dbReference type="NCBI Taxonomy" id="3082113"/>
    <lineage>
        <taxon>Eukaryota</taxon>
        <taxon>Metazoa</taxon>
        <taxon>Chordata</taxon>
        <taxon>Craniata</taxon>
        <taxon>Vertebrata</taxon>
        <taxon>Euteleostomi</taxon>
        <taxon>Mammalia</taxon>
        <taxon>Eutheria</taxon>
        <taxon>Laurasiatheria</taxon>
        <taxon>Artiodactyla</taxon>
        <taxon>Ruminantia</taxon>
        <taxon>Pecora</taxon>
        <taxon>Cervidae</taxon>
        <taxon>Odocoileinae</taxon>
        <taxon>Rangifer</taxon>
    </lineage>
</organism>
<reference evidence="1" key="1">
    <citation type="submission" date="2023-04" db="EMBL/GenBank/DDBJ databases">
        <authorList>
            <consortium name="ELIXIR-Norway"/>
        </authorList>
    </citation>
    <scope>NUCLEOTIDE SEQUENCE [LARGE SCALE GENOMIC DNA]</scope>
</reference>
<keyword evidence="2" id="KW-1185">Reference proteome</keyword>
<name>A0ABN8Y173_RANTA</name>
<gene>
    <name evidence="1" type="ORF">MRATA1EN1_LOCUS3996</name>
</gene>
<evidence type="ECO:0000313" key="2">
    <source>
        <dbReference type="Proteomes" id="UP001176941"/>
    </source>
</evidence>
<protein>
    <submittedName>
        <fullName evidence="1">Uncharacterized protein</fullName>
    </submittedName>
</protein>
<accession>A0ABN8Y173</accession>
<proteinExistence type="predicted"/>
<dbReference type="EMBL" id="OX459948">
    <property type="protein sequence ID" value="CAI9155034.1"/>
    <property type="molecule type" value="Genomic_DNA"/>
</dbReference>